<dbReference type="InterPro" id="IPR000515">
    <property type="entry name" value="MetI-like"/>
</dbReference>
<evidence type="ECO:0000256" key="3">
    <source>
        <dbReference type="ARBA" id="ARBA00022475"/>
    </source>
</evidence>
<comment type="similarity">
    <text evidence="7">Belongs to the binding-protein-dependent transport system permease family.</text>
</comment>
<dbReference type="AlphaFoldDB" id="A0A0P1EPD9"/>
<feature type="transmembrane region" description="Helical" evidence="7">
    <location>
        <begin position="105"/>
        <end position="133"/>
    </location>
</feature>
<dbReference type="EMBL" id="CYPW01000015">
    <property type="protein sequence ID" value="CUH52187.1"/>
    <property type="molecule type" value="Genomic_DNA"/>
</dbReference>
<evidence type="ECO:0000259" key="8">
    <source>
        <dbReference type="PROSITE" id="PS50928"/>
    </source>
</evidence>
<feature type="transmembrane region" description="Helical" evidence="7">
    <location>
        <begin position="12"/>
        <end position="30"/>
    </location>
</feature>
<gene>
    <name evidence="9" type="primary">nikB</name>
    <name evidence="9" type="ORF">SHM7688_01629</name>
</gene>
<sequence length="334" mass="37379">MSAFLRYITTRFFAAFTTMLLVSFLVFTLMELVPGNCAERFLAYKDTQGLKITAEDILAEEIRMGLDQPYVIRWANWVTDIFLRFDLGESCLWRVDVTQLIGDKLLISLGLSFVALLLTYAISVPVGIISANLRDGWFDSSLRIFSYMGLALPNFLLALCVMLFSTIYFGETMTGLFSDAYRDAPWSFAKFADMMSRAWLPIVILAWSATAIQMQTVRALVSDEKDKLYVTAARARGQSGWGLLWRYPSRHALGPVINSVGYDLNRIFNDLPIVAAVLVLTDAGALLLDALAKSNDQQLAGAIIMALTATIVIFNFVTDIFLALFDPRVRKGFF</sequence>
<evidence type="ECO:0000256" key="5">
    <source>
        <dbReference type="ARBA" id="ARBA00022989"/>
    </source>
</evidence>
<dbReference type="Pfam" id="PF19300">
    <property type="entry name" value="BPD_transp_1_N"/>
    <property type="match status" value="1"/>
</dbReference>
<protein>
    <submittedName>
        <fullName evidence="9">Nickel transport system permease protein NikB</fullName>
    </submittedName>
</protein>
<evidence type="ECO:0000256" key="7">
    <source>
        <dbReference type="RuleBase" id="RU363032"/>
    </source>
</evidence>
<feature type="transmembrane region" description="Helical" evidence="7">
    <location>
        <begin position="300"/>
        <end position="325"/>
    </location>
</feature>
<evidence type="ECO:0000256" key="4">
    <source>
        <dbReference type="ARBA" id="ARBA00022692"/>
    </source>
</evidence>
<evidence type="ECO:0000256" key="2">
    <source>
        <dbReference type="ARBA" id="ARBA00022448"/>
    </source>
</evidence>
<dbReference type="GO" id="GO:0055085">
    <property type="term" value="P:transmembrane transport"/>
    <property type="evidence" value="ECO:0007669"/>
    <property type="project" value="InterPro"/>
</dbReference>
<dbReference type="Proteomes" id="UP000054823">
    <property type="component" value="Unassembled WGS sequence"/>
</dbReference>
<dbReference type="InterPro" id="IPR045621">
    <property type="entry name" value="BPD_transp_1_N"/>
</dbReference>
<dbReference type="OrthoDB" id="9807402at2"/>
<dbReference type="RefSeq" id="WP_058239417.1">
    <property type="nucleotide sequence ID" value="NZ_CYPW01000015.1"/>
</dbReference>
<evidence type="ECO:0000256" key="6">
    <source>
        <dbReference type="ARBA" id="ARBA00023136"/>
    </source>
</evidence>
<dbReference type="PANTHER" id="PTHR30465">
    <property type="entry name" value="INNER MEMBRANE ABC TRANSPORTER"/>
    <property type="match status" value="1"/>
</dbReference>
<dbReference type="Gene3D" id="1.10.3720.10">
    <property type="entry name" value="MetI-like"/>
    <property type="match status" value="1"/>
</dbReference>
<keyword evidence="4 7" id="KW-0812">Transmembrane</keyword>
<organism evidence="9 10">
    <name type="scientific">Shimia marina</name>
    <dbReference type="NCBI Taxonomy" id="321267"/>
    <lineage>
        <taxon>Bacteria</taxon>
        <taxon>Pseudomonadati</taxon>
        <taxon>Pseudomonadota</taxon>
        <taxon>Alphaproteobacteria</taxon>
        <taxon>Rhodobacterales</taxon>
        <taxon>Roseobacteraceae</taxon>
    </lineage>
</organism>
<accession>A0A0P1EPD9</accession>
<evidence type="ECO:0000313" key="10">
    <source>
        <dbReference type="Proteomes" id="UP000054823"/>
    </source>
</evidence>
<name>A0A0P1EPD9_9RHOB</name>
<dbReference type="PANTHER" id="PTHR30465:SF43">
    <property type="entry name" value="OLIGOPEPTIDE ABC TRANSPORTER, PERMEASE PROTEIN"/>
    <property type="match status" value="1"/>
</dbReference>
<evidence type="ECO:0000313" key="9">
    <source>
        <dbReference type="EMBL" id="CUH52187.1"/>
    </source>
</evidence>
<keyword evidence="6 7" id="KW-0472">Membrane</keyword>
<dbReference type="GO" id="GO:0005886">
    <property type="term" value="C:plasma membrane"/>
    <property type="evidence" value="ECO:0007669"/>
    <property type="project" value="UniProtKB-SubCell"/>
</dbReference>
<comment type="subcellular location">
    <subcellularLocation>
        <location evidence="1 7">Cell membrane</location>
        <topology evidence="1 7">Multi-pass membrane protein</topology>
    </subcellularLocation>
</comment>
<keyword evidence="2 7" id="KW-0813">Transport</keyword>
<feature type="transmembrane region" description="Helical" evidence="7">
    <location>
        <begin position="267"/>
        <end position="288"/>
    </location>
</feature>
<reference evidence="9 10" key="1">
    <citation type="submission" date="2015-09" db="EMBL/GenBank/DDBJ databases">
        <authorList>
            <consortium name="Swine Surveillance"/>
        </authorList>
    </citation>
    <scope>NUCLEOTIDE SEQUENCE [LARGE SCALE GENOMIC DNA]</scope>
    <source>
        <strain evidence="9 10">CECT 7688</strain>
    </source>
</reference>
<keyword evidence="5 7" id="KW-1133">Transmembrane helix</keyword>
<feature type="domain" description="ABC transmembrane type-1" evidence="8">
    <location>
        <begin position="105"/>
        <end position="322"/>
    </location>
</feature>
<dbReference type="STRING" id="321267.SHM7688_01629"/>
<keyword evidence="3" id="KW-1003">Cell membrane</keyword>
<dbReference type="InterPro" id="IPR035906">
    <property type="entry name" value="MetI-like_sf"/>
</dbReference>
<dbReference type="Pfam" id="PF00528">
    <property type="entry name" value="BPD_transp_1"/>
    <property type="match status" value="1"/>
</dbReference>
<proteinExistence type="inferred from homology"/>
<evidence type="ECO:0000256" key="1">
    <source>
        <dbReference type="ARBA" id="ARBA00004651"/>
    </source>
</evidence>
<dbReference type="CDD" id="cd06261">
    <property type="entry name" value="TM_PBP2"/>
    <property type="match status" value="1"/>
</dbReference>
<dbReference type="SUPFAM" id="SSF161098">
    <property type="entry name" value="MetI-like"/>
    <property type="match status" value="1"/>
</dbReference>
<keyword evidence="10" id="KW-1185">Reference proteome</keyword>
<feature type="transmembrane region" description="Helical" evidence="7">
    <location>
        <begin position="145"/>
        <end position="169"/>
    </location>
</feature>
<dbReference type="PROSITE" id="PS50928">
    <property type="entry name" value="ABC_TM1"/>
    <property type="match status" value="1"/>
</dbReference>
<feature type="transmembrane region" description="Helical" evidence="7">
    <location>
        <begin position="198"/>
        <end position="221"/>
    </location>
</feature>